<dbReference type="STRING" id="396776.A0A0J8RSV0"/>
<feature type="domain" description="OTU" evidence="2">
    <location>
        <begin position="55"/>
        <end position="212"/>
    </location>
</feature>
<dbReference type="InterPro" id="IPR003323">
    <property type="entry name" value="OTU_dom"/>
</dbReference>
<dbReference type="GO" id="GO:0016579">
    <property type="term" value="P:protein deubiquitination"/>
    <property type="evidence" value="ECO:0007669"/>
    <property type="project" value="TreeGrafter"/>
</dbReference>
<dbReference type="CDD" id="cd22756">
    <property type="entry name" value="OTU_OTUD3-like"/>
    <property type="match status" value="1"/>
</dbReference>
<dbReference type="PANTHER" id="PTHR12419:SF7">
    <property type="entry name" value="OTU DOMAIN-CONTAINING PROTEIN 3"/>
    <property type="match status" value="1"/>
</dbReference>
<dbReference type="InterPro" id="IPR050704">
    <property type="entry name" value="Peptidase_C85-like"/>
</dbReference>
<protein>
    <recommendedName>
        <fullName evidence="6">OTU domain-containing protein</fullName>
    </recommendedName>
</protein>
<dbReference type="PROSITE" id="PS51140">
    <property type="entry name" value="CUE"/>
    <property type="match status" value="1"/>
</dbReference>
<dbReference type="AlphaFoldDB" id="A0A0J8RSV0"/>
<feature type="compositionally biased region" description="Low complexity" evidence="1">
    <location>
        <begin position="342"/>
        <end position="356"/>
    </location>
</feature>
<sequence length="491" mass="54091">MADTTLPPATRIVPIMARSRLNARSAGLSARSSRRNSTVEESDRRLKERLERLNCYAADIQGDGNCLFYSLSDQLYGTPDHHDKVRQRLVDHIRKHRDSFIHFVDLGPDRPRSTREASRQANRSFSSVGSTPSVDRINSKFEEMLSKMGEPHEWGGAFELQAFCQAYARDIVVYQADTVQEFTSNLHDVDPDRETVHLAYHEYQHYSSVRRLDAPREGLPSLPRRFDKNGADAQVVKEGNKNAANARSHSVATQTLPTPLTLAEPWKISTIAEALPFLDYDTIRAVLTKCRGDIDFAFSRLLDDDFSSSSQSSVAPTPGTETSGTVMASPGGVNPATRACLRASSRSSSRHSTGSKRPADPSDDDDDDDDDDDEDPVRSGVRRSARERKRRILQDVTVGISVRGDNRDDVISIQLRVDPDAVVETPRGIDTPEDDTEVETDEDTEVKVPEKEPNTGERRAKSSDGTLTGGPDSGNSATGSEGGDDSGDSDK</sequence>
<dbReference type="VEuPathDB" id="FungiDB:CIHG_05619"/>
<dbReference type="SUPFAM" id="SSF54001">
    <property type="entry name" value="Cysteine proteinases"/>
    <property type="match status" value="1"/>
</dbReference>
<accession>A0A0J8RSV0</accession>
<dbReference type="PROSITE" id="PS50802">
    <property type="entry name" value="OTU"/>
    <property type="match status" value="1"/>
</dbReference>
<dbReference type="GO" id="GO:0043130">
    <property type="term" value="F:ubiquitin binding"/>
    <property type="evidence" value="ECO:0007669"/>
    <property type="project" value="InterPro"/>
</dbReference>
<evidence type="ECO:0000313" key="5">
    <source>
        <dbReference type="Proteomes" id="UP000054563"/>
    </source>
</evidence>
<evidence type="ECO:0000256" key="1">
    <source>
        <dbReference type="SAM" id="MobiDB-lite"/>
    </source>
</evidence>
<proteinExistence type="predicted"/>
<dbReference type="EMBL" id="DS017001">
    <property type="protein sequence ID" value="KMU87852.1"/>
    <property type="molecule type" value="Genomic_DNA"/>
</dbReference>
<feature type="compositionally biased region" description="Acidic residues" evidence="1">
    <location>
        <begin position="361"/>
        <end position="375"/>
    </location>
</feature>
<dbReference type="eggNOG" id="KOG2605">
    <property type="taxonomic scope" value="Eukaryota"/>
</dbReference>
<evidence type="ECO:0008006" key="6">
    <source>
        <dbReference type="Google" id="ProtNLM"/>
    </source>
</evidence>
<evidence type="ECO:0000259" key="2">
    <source>
        <dbReference type="PROSITE" id="PS50802"/>
    </source>
</evidence>
<feature type="region of interest" description="Disordered" evidence="1">
    <location>
        <begin position="24"/>
        <end position="43"/>
    </location>
</feature>
<reference evidence="5" key="1">
    <citation type="journal article" date="2010" name="Genome Res.">
        <title>Population genomic sequencing of Coccidioides fungi reveals recent hybridization and transposon control.</title>
        <authorList>
            <person name="Neafsey D.E."/>
            <person name="Barker B.M."/>
            <person name="Sharpton T.J."/>
            <person name="Stajich J.E."/>
            <person name="Park D.J."/>
            <person name="Whiston E."/>
            <person name="Hung C.-Y."/>
            <person name="McMahan C."/>
            <person name="White J."/>
            <person name="Sykes S."/>
            <person name="Heiman D."/>
            <person name="Young S."/>
            <person name="Zeng Q."/>
            <person name="Abouelleil A."/>
            <person name="Aftuck L."/>
            <person name="Bessette D."/>
            <person name="Brown A."/>
            <person name="FitzGerald M."/>
            <person name="Lui A."/>
            <person name="Macdonald J.P."/>
            <person name="Priest M."/>
            <person name="Orbach M.J."/>
            <person name="Galgiani J.N."/>
            <person name="Kirkland T.N."/>
            <person name="Cole G.T."/>
            <person name="Birren B.W."/>
            <person name="Henn M.R."/>
            <person name="Taylor J.W."/>
            <person name="Rounsley S.D."/>
        </authorList>
    </citation>
    <scope>NUCLEOTIDE SEQUENCE [LARGE SCALE GENOMIC DNA]</scope>
    <source>
        <strain evidence="5">H538.4</strain>
    </source>
</reference>
<feature type="compositionally biased region" description="Polar residues" evidence="1">
    <location>
        <begin position="119"/>
        <end position="132"/>
    </location>
</feature>
<dbReference type="Pfam" id="PF02338">
    <property type="entry name" value="OTU"/>
    <property type="match status" value="1"/>
</dbReference>
<name>A0A0J8RSV0_COCIT</name>
<dbReference type="PANTHER" id="PTHR12419">
    <property type="entry name" value="OTU DOMAIN CONTAINING PROTEIN"/>
    <property type="match status" value="1"/>
</dbReference>
<dbReference type="Gene3D" id="3.90.70.80">
    <property type="match status" value="1"/>
</dbReference>
<dbReference type="InterPro" id="IPR038765">
    <property type="entry name" value="Papain-like_cys_pep_sf"/>
</dbReference>
<dbReference type="SUPFAM" id="SSF46934">
    <property type="entry name" value="UBA-like"/>
    <property type="match status" value="1"/>
</dbReference>
<evidence type="ECO:0000313" key="4">
    <source>
        <dbReference type="EMBL" id="KMU87852.1"/>
    </source>
</evidence>
<dbReference type="InterPro" id="IPR003892">
    <property type="entry name" value="CUE"/>
</dbReference>
<dbReference type="InterPro" id="IPR009060">
    <property type="entry name" value="UBA-like_sf"/>
</dbReference>
<feature type="compositionally biased region" description="Acidic residues" evidence="1">
    <location>
        <begin position="482"/>
        <end position="491"/>
    </location>
</feature>
<feature type="compositionally biased region" description="Acidic residues" evidence="1">
    <location>
        <begin position="431"/>
        <end position="444"/>
    </location>
</feature>
<dbReference type="GO" id="GO:0004843">
    <property type="term" value="F:cysteine-type deubiquitinase activity"/>
    <property type="evidence" value="ECO:0007669"/>
    <property type="project" value="TreeGrafter"/>
</dbReference>
<evidence type="ECO:0000259" key="3">
    <source>
        <dbReference type="PROSITE" id="PS51140"/>
    </source>
</evidence>
<gene>
    <name evidence="4" type="ORF">CIHG_05619</name>
</gene>
<feature type="region of interest" description="Disordered" evidence="1">
    <location>
        <begin position="416"/>
        <end position="491"/>
    </location>
</feature>
<feature type="region of interest" description="Disordered" evidence="1">
    <location>
        <begin position="306"/>
        <end position="387"/>
    </location>
</feature>
<feature type="region of interest" description="Disordered" evidence="1">
    <location>
        <begin position="111"/>
        <end position="132"/>
    </location>
</feature>
<feature type="compositionally biased region" description="Basic and acidic residues" evidence="1">
    <location>
        <begin position="445"/>
        <end position="462"/>
    </location>
</feature>
<feature type="domain" description="CUE" evidence="3">
    <location>
        <begin position="263"/>
        <end position="306"/>
    </location>
</feature>
<dbReference type="Proteomes" id="UP000054563">
    <property type="component" value="Unassembled WGS sequence"/>
</dbReference>
<dbReference type="OrthoDB" id="409956at2759"/>
<organism evidence="4 5">
    <name type="scientific">Coccidioides immitis H538.4</name>
    <dbReference type="NCBI Taxonomy" id="396776"/>
    <lineage>
        <taxon>Eukaryota</taxon>
        <taxon>Fungi</taxon>
        <taxon>Dikarya</taxon>
        <taxon>Ascomycota</taxon>
        <taxon>Pezizomycotina</taxon>
        <taxon>Eurotiomycetes</taxon>
        <taxon>Eurotiomycetidae</taxon>
        <taxon>Onygenales</taxon>
        <taxon>Onygenaceae</taxon>
        <taxon>Coccidioides</taxon>
    </lineage>
</organism>